<sequence>MDLDAVADELYGLRPEEFTAARNERVAAARSAGDRALADAIGKLRRPSLSAWASNTLVRAERDQVEPLVGLGEALRQAHRDLDPGQLRDLVHQQRLLIGALTREAARLAADAGHPLGQDAQREVQDTLQAVLADEEAARQWASGRLTKPLTPTAAFPVTSGEAPPRRAEKPDRAKRPAPAEDKKKSAAEQRRRRELAEARKAAEEADRERAARAAEAEETARRAEEVKEKAAELRDRVESLSEELKRAEADLGQARSDDRTAREETRAAERRVRDADRAAQKAARRVEELSDDG</sequence>
<evidence type="ECO:0000256" key="1">
    <source>
        <dbReference type="SAM" id="MobiDB-lite"/>
    </source>
</evidence>
<dbReference type="Proteomes" id="UP001622690">
    <property type="component" value="Chromosome"/>
</dbReference>
<organism evidence="2 3">
    <name type="scientific">Streptomyces nigra</name>
    <dbReference type="NCBI Taxonomy" id="1827580"/>
    <lineage>
        <taxon>Bacteria</taxon>
        <taxon>Bacillati</taxon>
        <taxon>Actinomycetota</taxon>
        <taxon>Actinomycetes</taxon>
        <taxon>Kitasatosporales</taxon>
        <taxon>Streptomycetaceae</taxon>
        <taxon>Streptomyces</taxon>
    </lineage>
</organism>
<reference evidence="2 3" key="1">
    <citation type="submission" date="2022-10" db="EMBL/GenBank/DDBJ databases">
        <title>The complete genomes of actinobacterial strains from the NBC collection.</title>
        <authorList>
            <person name="Joergensen T.S."/>
            <person name="Alvarez Arevalo M."/>
            <person name="Sterndorff E.B."/>
            <person name="Faurdal D."/>
            <person name="Vuksanovic O."/>
            <person name="Mourched A.-S."/>
            <person name="Charusanti P."/>
            <person name="Shaw S."/>
            <person name="Blin K."/>
            <person name="Weber T."/>
        </authorList>
    </citation>
    <scope>NUCLEOTIDE SEQUENCE [LARGE SCALE GENOMIC DNA]</scope>
    <source>
        <strain evidence="2 3">NBC_00206</strain>
    </source>
</reference>
<feature type="region of interest" description="Disordered" evidence="1">
    <location>
        <begin position="142"/>
        <end position="294"/>
    </location>
</feature>
<accession>A0ABZ1IQ18</accession>
<evidence type="ECO:0000313" key="2">
    <source>
        <dbReference type="EMBL" id="WTO81262.1"/>
    </source>
</evidence>
<protein>
    <recommendedName>
        <fullName evidence="4">Transposase</fullName>
    </recommendedName>
</protein>
<name>A0ABZ1IQ18_9ACTN</name>
<evidence type="ECO:0008006" key="4">
    <source>
        <dbReference type="Google" id="ProtNLM"/>
    </source>
</evidence>
<evidence type="ECO:0000313" key="3">
    <source>
        <dbReference type="Proteomes" id="UP001622690"/>
    </source>
</evidence>
<dbReference type="EMBL" id="CP108125">
    <property type="protein sequence ID" value="WTO81262.1"/>
    <property type="molecule type" value="Genomic_DNA"/>
</dbReference>
<proteinExistence type="predicted"/>
<keyword evidence="3" id="KW-1185">Reference proteome</keyword>
<feature type="compositionally biased region" description="Basic and acidic residues" evidence="1">
    <location>
        <begin position="164"/>
        <end position="294"/>
    </location>
</feature>
<gene>
    <name evidence="2" type="ORF">OHU27_02070</name>
</gene>
<dbReference type="RefSeq" id="WP_406256257.1">
    <property type="nucleotide sequence ID" value="NZ_CP108125.1"/>
</dbReference>